<evidence type="ECO:0000256" key="9">
    <source>
        <dbReference type="SAM" id="Phobius"/>
    </source>
</evidence>
<keyword evidence="3 9" id="KW-0812">Transmembrane</keyword>
<dbReference type="InterPro" id="IPR004268">
    <property type="entry name" value="MurJ"/>
</dbReference>
<gene>
    <name evidence="10" type="ORF">EHYA_02097</name>
</gene>
<dbReference type="PANTHER" id="PTHR47019:SF1">
    <property type="entry name" value="LIPID II FLIPPASE MURJ"/>
    <property type="match status" value="1"/>
</dbReference>
<keyword evidence="4" id="KW-0133">Cell shape</keyword>
<feature type="region of interest" description="Disordered" evidence="8">
    <location>
        <begin position="15"/>
        <end position="65"/>
    </location>
</feature>
<protein>
    <submittedName>
        <fullName evidence="10">Lipid II flippase MurJ</fullName>
    </submittedName>
</protein>
<feature type="transmembrane region" description="Helical" evidence="9">
    <location>
        <begin position="254"/>
        <end position="278"/>
    </location>
</feature>
<comment type="subcellular location">
    <subcellularLocation>
        <location evidence="1">Cell membrane</location>
        <topology evidence="1">Multi-pass membrane protein</topology>
    </subcellularLocation>
</comment>
<feature type="transmembrane region" description="Helical" evidence="9">
    <location>
        <begin position="462"/>
        <end position="483"/>
    </location>
</feature>
<feature type="transmembrane region" description="Helical" evidence="9">
    <location>
        <begin position="559"/>
        <end position="581"/>
    </location>
</feature>
<keyword evidence="7 9" id="KW-0472">Membrane</keyword>
<dbReference type="Proteomes" id="UP000286931">
    <property type="component" value="Unassembled WGS sequence"/>
</dbReference>
<evidence type="ECO:0000256" key="2">
    <source>
        <dbReference type="ARBA" id="ARBA00022475"/>
    </source>
</evidence>
<dbReference type="NCBIfam" id="TIGR01695">
    <property type="entry name" value="murJ_mviN"/>
    <property type="match status" value="1"/>
</dbReference>
<dbReference type="PANTHER" id="PTHR47019">
    <property type="entry name" value="LIPID II FLIPPASE MURJ"/>
    <property type="match status" value="1"/>
</dbReference>
<dbReference type="InterPro" id="IPR051050">
    <property type="entry name" value="Lipid_II_flippase_MurJ/MviN"/>
</dbReference>
<dbReference type="GO" id="GO:0008360">
    <property type="term" value="P:regulation of cell shape"/>
    <property type="evidence" value="ECO:0007669"/>
    <property type="project" value="UniProtKB-KW"/>
</dbReference>
<feature type="transmembrane region" description="Helical" evidence="9">
    <location>
        <begin position="530"/>
        <end position="547"/>
    </location>
</feature>
<keyword evidence="11" id="KW-1185">Reference proteome</keyword>
<feature type="transmembrane region" description="Helical" evidence="9">
    <location>
        <begin position="114"/>
        <end position="133"/>
    </location>
</feature>
<feature type="transmembrane region" description="Helical" evidence="9">
    <location>
        <begin position="390"/>
        <end position="409"/>
    </location>
</feature>
<evidence type="ECO:0000256" key="8">
    <source>
        <dbReference type="SAM" id="MobiDB-lite"/>
    </source>
</evidence>
<feature type="transmembrane region" description="Helical" evidence="9">
    <location>
        <begin position="299"/>
        <end position="320"/>
    </location>
</feature>
<feature type="transmembrane region" description="Helical" evidence="9">
    <location>
        <begin position="154"/>
        <end position="177"/>
    </location>
</feature>
<dbReference type="CDD" id="cd13123">
    <property type="entry name" value="MATE_MurJ_like"/>
    <property type="match status" value="1"/>
</dbReference>
<feature type="transmembrane region" description="Helical" evidence="9">
    <location>
        <begin position="189"/>
        <end position="208"/>
    </location>
</feature>
<evidence type="ECO:0000313" key="10">
    <source>
        <dbReference type="EMBL" id="GCD94429.1"/>
    </source>
</evidence>
<keyword evidence="6 9" id="KW-1133">Transmembrane helix</keyword>
<feature type="transmembrane region" description="Helical" evidence="9">
    <location>
        <begin position="429"/>
        <end position="450"/>
    </location>
</feature>
<evidence type="ECO:0000256" key="6">
    <source>
        <dbReference type="ARBA" id="ARBA00022989"/>
    </source>
</evidence>
<reference evidence="10 11" key="1">
    <citation type="submission" date="2018-12" db="EMBL/GenBank/DDBJ databases">
        <title>Draft genome sequence of Embleya hyalina NBRC 13850T.</title>
        <authorList>
            <person name="Komaki H."/>
            <person name="Hosoyama A."/>
            <person name="Kimura A."/>
            <person name="Ichikawa N."/>
            <person name="Tamura T."/>
        </authorList>
    </citation>
    <scope>NUCLEOTIDE SEQUENCE [LARGE SCALE GENOMIC DNA]</scope>
    <source>
        <strain evidence="10 11">NBRC 13850</strain>
    </source>
</reference>
<dbReference type="AlphaFoldDB" id="A0A401YIS8"/>
<dbReference type="GO" id="GO:0034204">
    <property type="term" value="P:lipid translocation"/>
    <property type="evidence" value="ECO:0007669"/>
    <property type="project" value="TreeGrafter"/>
</dbReference>
<name>A0A401YIS8_9ACTN</name>
<evidence type="ECO:0000256" key="4">
    <source>
        <dbReference type="ARBA" id="ARBA00022960"/>
    </source>
</evidence>
<dbReference type="GO" id="GO:0015648">
    <property type="term" value="F:lipid-linked peptidoglycan transporter activity"/>
    <property type="evidence" value="ECO:0007669"/>
    <property type="project" value="TreeGrafter"/>
</dbReference>
<organism evidence="10 11">
    <name type="scientific">Embleya hyalina</name>
    <dbReference type="NCBI Taxonomy" id="516124"/>
    <lineage>
        <taxon>Bacteria</taxon>
        <taxon>Bacillati</taxon>
        <taxon>Actinomycetota</taxon>
        <taxon>Actinomycetes</taxon>
        <taxon>Kitasatosporales</taxon>
        <taxon>Streptomycetaceae</taxon>
        <taxon>Embleya</taxon>
    </lineage>
</organism>
<evidence type="ECO:0000256" key="1">
    <source>
        <dbReference type="ARBA" id="ARBA00004651"/>
    </source>
</evidence>
<feature type="transmembrane region" description="Helical" evidence="9">
    <location>
        <begin position="489"/>
        <end position="509"/>
    </location>
</feature>
<feature type="transmembrane region" description="Helical" evidence="9">
    <location>
        <begin position="220"/>
        <end position="242"/>
    </location>
</feature>
<keyword evidence="5" id="KW-0573">Peptidoglycan synthesis</keyword>
<comment type="caution">
    <text evidence="10">The sequence shown here is derived from an EMBL/GenBank/DDBJ whole genome shotgun (WGS) entry which is preliminary data.</text>
</comment>
<evidence type="ECO:0000256" key="7">
    <source>
        <dbReference type="ARBA" id="ARBA00023136"/>
    </source>
</evidence>
<dbReference type="GO" id="GO:0005886">
    <property type="term" value="C:plasma membrane"/>
    <property type="evidence" value="ECO:0007669"/>
    <property type="project" value="UniProtKB-SubCell"/>
</dbReference>
<dbReference type="Pfam" id="PF03023">
    <property type="entry name" value="MurJ"/>
    <property type="match status" value="1"/>
</dbReference>
<evidence type="ECO:0000256" key="5">
    <source>
        <dbReference type="ARBA" id="ARBA00022984"/>
    </source>
</evidence>
<feature type="region of interest" description="Disordered" evidence="8">
    <location>
        <begin position="594"/>
        <end position="619"/>
    </location>
</feature>
<accession>A0A401YIS8</accession>
<dbReference type="EMBL" id="BIFH01000015">
    <property type="protein sequence ID" value="GCD94429.1"/>
    <property type="molecule type" value="Genomic_DNA"/>
</dbReference>
<sequence length="619" mass="64815">MSETPNAAELETFVSHVVSGRPGGRHARAEDRPPASETPADAPARSIERAPGRGQGGGTEKAGGRSVLRGGANLALGSAVSRLTGFARSATVVAALGTGLFADGYNVANTVPNILYILLVGGALNSVLVPQLVRAARRDADGGAGYTDRLLTAVGCLLLVLTLAGVLAAPAIVSAYADYDGAQRTLTVALARMCLPQILFYGMFALVGEVLNARGRFGPMAWTPILNNVVVIAVFGSFLLVAHDVRDAQGITPAQVRLLGLGTTLGIVVQALTLVPYLRAAGVRFRPRFDWRGHGLGAPLRMAGWAVAMVGVSQLGYWLVTRLAVEVSDKAVKSGLGHGVGYTAYANAQLLWVVPHGVVTVSIATMLMPRISRAAADGHPATVRALVSRGLRLNALVIVPVSFLFLALGPQVTAVVFQHGITTEADTRAMGLMLTAFAPGLIAYSGQYLIQRGLYAVQDARTPFWANAAMTLAGALFSLIAYWTLPAEWAVTGMAAGYSVAQVIGLVWLARVLRRKLRGLDTVRVARTHLGLALVSAGAAGGSWLLARWCAHTLGSGPAGAAVALAGATVLFAVIVAPVAYPRARRLWLPEEPARPAPDPEALPRVIDPDAPTGRHRRM</sequence>
<dbReference type="RefSeq" id="WP_246126565.1">
    <property type="nucleotide sequence ID" value="NZ_BIFH01000015.1"/>
</dbReference>
<evidence type="ECO:0000256" key="3">
    <source>
        <dbReference type="ARBA" id="ARBA00022692"/>
    </source>
</evidence>
<dbReference type="GO" id="GO:0009252">
    <property type="term" value="P:peptidoglycan biosynthetic process"/>
    <property type="evidence" value="ECO:0007669"/>
    <property type="project" value="UniProtKB-KW"/>
</dbReference>
<evidence type="ECO:0000313" key="11">
    <source>
        <dbReference type="Proteomes" id="UP000286931"/>
    </source>
</evidence>
<proteinExistence type="predicted"/>
<keyword evidence="2" id="KW-1003">Cell membrane</keyword>
<dbReference type="PRINTS" id="PR01806">
    <property type="entry name" value="VIRFACTRMVIN"/>
</dbReference>